<gene>
    <name evidence="1" type="ORF">N657DRAFT_678630</name>
</gene>
<proteinExistence type="predicted"/>
<accession>A0AAN6U3A4</accession>
<name>A0AAN6U3A4_9PEZI</name>
<dbReference type="Proteomes" id="UP001302602">
    <property type="component" value="Unassembled WGS sequence"/>
</dbReference>
<dbReference type="EMBL" id="MU853225">
    <property type="protein sequence ID" value="KAK4125524.1"/>
    <property type="molecule type" value="Genomic_DNA"/>
</dbReference>
<organism evidence="1 2">
    <name type="scientific">Parathielavia appendiculata</name>
    <dbReference type="NCBI Taxonomy" id="2587402"/>
    <lineage>
        <taxon>Eukaryota</taxon>
        <taxon>Fungi</taxon>
        <taxon>Dikarya</taxon>
        <taxon>Ascomycota</taxon>
        <taxon>Pezizomycotina</taxon>
        <taxon>Sordariomycetes</taxon>
        <taxon>Sordariomycetidae</taxon>
        <taxon>Sordariales</taxon>
        <taxon>Chaetomiaceae</taxon>
        <taxon>Parathielavia</taxon>
    </lineage>
</organism>
<comment type="caution">
    <text evidence="1">The sequence shown here is derived from an EMBL/GenBank/DDBJ whole genome shotgun (WGS) entry which is preliminary data.</text>
</comment>
<reference evidence="1" key="2">
    <citation type="submission" date="2023-05" db="EMBL/GenBank/DDBJ databases">
        <authorList>
            <consortium name="Lawrence Berkeley National Laboratory"/>
            <person name="Steindorff A."/>
            <person name="Hensen N."/>
            <person name="Bonometti L."/>
            <person name="Westerberg I."/>
            <person name="Brannstrom I.O."/>
            <person name="Guillou S."/>
            <person name="Cros-Aarteil S."/>
            <person name="Calhoun S."/>
            <person name="Haridas S."/>
            <person name="Kuo A."/>
            <person name="Mondo S."/>
            <person name="Pangilinan J."/>
            <person name="Riley R."/>
            <person name="Labutti K."/>
            <person name="Andreopoulos B."/>
            <person name="Lipzen A."/>
            <person name="Chen C."/>
            <person name="Yanf M."/>
            <person name="Daum C."/>
            <person name="Ng V."/>
            <person name="Clum A."/>
            <person name="Ohm R."/>
            <person name="Martin F."/>
            <person name="Silar P."/>
            <person name="Natvig D."/>
            <person name="Lalanne C."/>
            <person name="Gautier V."/>
            <person name="Ament-Velasquez S.L."/>
            <person name="Kruys A."/>
            <person name="Hutchinson M.I."/>
            <person name="Powell A.J."/>
            <person name="Barry K."/>
            <person name="Miller A.N."/>
            <person name="Grigoriev I.V."/>
            <person name="Debuchy R."/>
            <person name="Gladieux P."/>
            <person name="Thoren M.H."/>
            <person name="Johannesson H."/>
        </authorList>
    </citation>
    <scope>NUCLEOTIDE SEQUENCE</scope>
    <source>
        <strain evidence="1">CBS 731.68</strain>
    </source>
</reference>
<dbReference type="GeneID" id="87832857"/>
<evidence type="ECO:0000313" key="2">
    <source>
        <dbReference type="Proteomes" id="UP001302602"/>
    </source>
</evidence>
<reference evidence="1" key="1">
    <citation type="journal article" date="2023" name="Mol. Phylogenet. Evol.">
        <title>Genome-scale phylogeny and comparative genomics of the fungal order Sordariales.</title>
        <authorList>
            <person name="Hensen N."/>
            <person name="Bonometti L."/>
            <person name="Westerberg I."/>
            <person name="Brannstrom I.O."/>
            <person name="Guillou S."/>
            <person name="Cros-Aarteil S."/>
            <person name="Calhoun S."/>
            <person name="Haridas S."/>
            <person name="Kuo A."/>
            <person name="Mondo S."/>
            <person name="Pangilinan J."/>
            <person name="Riley R."/>
            <person name="LaButti K."/>
            <person name="Andreopoulos B."/>
            <person name="Lipzen A."/>
            <person name="Chen C."/>
            <person name="Yan M."/>
            <person name="Daum C."/>
            <person name="Ng V."/>
            <person name="Clum A."/>
            <person name="Steindorff A."/>
            <person name="Ohm R.A."/>
            <person name="Martin F."/>
            <person name="Silar P."/>
            <person name="Natvig D.O."/>
            <person name="Lalanne C."/>
            <person name="Gautier V."/>
            <person name="Ament-Velasquez S.L."/>
            <person name="Kruys A."/>
            <person name="Hutchinson M.I."/>
            <person name="Powell A.J."/>
            <person name="Barry K."/>
            <person name="Miller A.N."/>
            <person name="Grigoriev I.V."/>
            <person name="Debuchy R."/>
            <person name="Gladieux P."/>
            <person name="Hiltunen Thoren M."/>
            <person name="Johannesson H."/>
        </authorList>
    </citation>
    <scope>NUCLEOTIDE SEQUENCE</scope>
    <source>
        <strain evidence="1">CBS 731.68</strain>
    </source>
</reference>
<evidence type="ECO:0000313" key="1">
    <source>
        <dbReference type="EMBL" id="KAK4125524.1"/>
    </source>
</evidence>
<dbReference type="RefSeq" id="XP_062649295.1">
    <property type="nucleotide sequence ID" value="XM_062796089.1"/>
</dbReference>
<sequence>MSNRTPYEVAQNAVFWIDQFTSFFENICEREGPSRPKYARRYEDVPGPMATWISRTECHKDLPPRTSTAPSFFPDCWKADMNAKFSQITLATASRRWASTGPGPWFDRKRFPVIQKTLAEVVDNAYPFCRGVARGVGGEMEGGKVDIPLIEFLHKNFQEPVDDEYPPGKIKECHERWCETNWLDPLKDAKSASARSSEPEAE</sequence>
<dbReference type="AlphaFoldDB" id="A0AAN6U3A4"/>
<keyword evidence="2" id="KW-1185">Reference proteome</keyword>
<protein>
    <submittedName>
        <fullName evidence="1">Uncharacterized protein</fullName>
    </submittedName>
</protein>